<name>E3R087_COLGM</name>
<organism evidence="3">
    <name type="scientific">Colletotrichum graminicola (strain M1.001 / M2 / FGSC 10212)</name>
    <name type="common">Maize anthracnose fungus</name>
    <name type="synonym">Glomerella graminicola</name>
    <dbReference type="NCBI Taxonomy" id="645133"/>
    <lineage>
        <taxon>Eukaryota</taxon>
        <taxon>Fungi</taxon>
        <taxon>Dikarya</taxon>
        <taxon>Ascomycota</taxon>
        <taxon>Pezizomycotina</taxon>
        <taxon>Sordariomycetes</taxon>
        <taxon>Hypocreomycetidae</taxon>
        <taxon>Glomerellales</taxon>
        <taxon>Glomerellaceae</taxon>
        <taxon>Colletotrichum</taxon>
        <taxon>Colletotrichum graminicola species complex</taxon>
    </lineage>
</organism>
<gene>
    <name evidence="2" type="ORF">GLRG_11684</name>
</gene>
<keyword evidence="3" id="KW-1185">Reference proteome</keyword>
<feature type="compositionally biased region" description="Pro residues" evidence="1">
    <location>
        <begin position="75"/>
        <end position="92"/>
    </location>
</feature>
<dbReference type="GeneID" id="24417048"/>
<reference evidence="3" key="1">
    <citation type="journal article" date="2012" name="Nat. Genet.">
        <title>Lifestyle transitions in plant pathogenic Colletotrichum fungi deciphered by genome and transcriptome analyses.</title>
        <authorList>
            <person name="O'Connell R.J."/>
            <person name="Thon M.R."/>
            <person name="Hacquard S."/>
            <person name="Amyotte S.G."/>
            <person name="Kleemann J."/>
            <person name="Torres M.F."/>
            <person name="Damm U."/>
            <person name="Buiate E.A."/>
            <person name="Epstein L."/>
            <person name="Alkan N."/>
            <person name="Altmueller J."/>
            <person name="Alvarado-Balderrama L."/>
            <person name="Bauser C.A."/>
            <person name="Becker C."/>
            <person name="Birren B.W."/>
            <person name="Chen Z."/>
            <person name="Choi J."/>
            <person name="Crouch J.A."/>
            <person name="Duvick J.P."/>
            <person name="Farman M.A."/>
            <person name="Gan P."/>
            <person name="Heiman D."/>
            <person name="Henrissat B."/>
            <person name="Howard R.J."/>
            <person name="Kabbage M."/>
            <person name="Koch C."/>
            <person name="Kracher B."/>
            <person name="Kubo Y."/>
            <person name="Law A.D."/>
            <person name="Lebrun M.-H."/>
            <person name="Lee Y.-H."/>
            <person name="Miyara I."/>
            <person name="Moore N."/>
            <person name="Neumann U."/>
            <person name="Nordstroem K."/>
            <person name="Panaccione D.G."/>
            <person name="Panstruga R."/>
            <person name="Place M."/>
            <person name="Proctor R.H."/>
            <person name="Prusky D."/>
            <person name="Rech G."/>
            <person name="Reinhardt R."/>
            <person name="Rollins J.A."/>
            <person name="Rounsley S."/>
            <person name="Schardl C.L."/>
            <person name="Schwartz D.C."/>
            <person name="Shenoy N."/>
            <person name="Shirasu K."/>
            <person name="Sikhakolli U.R."/>
            <person name="Stueber K."/>
            <person name="Sukno S.A."/>
            <person name="Sweigard J.A."/>
            <person name="Takano Y."/>
            <person name="Takahara H."/>
            <person name="Trail F."/>
            <person name="van der Does H.C."/>
            <person name="Voll L.M."/>
            <person name="Will I."/>
            <person name="Young S."/>
            <person name="Zeng Q."/>
            <person name="Zhang J."/>
            <person name="Zhou S."/>
            <person name="Dickman M.B."/>
            <person name="Schulze-Lefert P."/>
            <person name="Ver Loren van Themaat E."/>
            <person name="Ma L.-J."/>
            <person name="Vaillancourt L.J."/>
        </authorList>
    </citation>
    <scope>NUCLEOTIDE SEQUENCE [LARGE SCALE GENOMIC DNA]</scope>
    <source>
        <strain evidence="3">M1.001 / M2 / FGSC 10212</strain>
    </source>
</reference>
<evidence type="ECO:0000313" key="2">
    <source>
        <dbReference type="EMBL" id="EFQ36525.1"/>
    </source>
</evidence>
<sequence length="288" mass="31442">MRSRSTRRELRPTCSAISKLSIDFRRHSRHQSQLLRSTTATSFATTSPFAAPVPFAQELADRLNQRRQALDRAPVGPPRPPPLPPAPIPAGPAPFAAQLAARLEDIRRRRQLDNESSDVSEPEQELHSRSPPFPSMNDLDDLDRGSDSPPAQSPDYIPLPNDDAFRFSSPSPTSRDPPNDDERNRPDELGLSGSDLEEVAVSLARRRACPRPYASVDIAVDQVSRGAASSTSRRLYRAANFFTPSQRAAATREAGRATRAILERFADGNAVAAAAVEISEGSPMDSGR</sequence>
<protein>
    <submittedName>
        <fullName evidence="2">Uncharacterized protein</fullName>
    </submittedName>
</protein>
<feature type="region of interest" description="Disordered" evidence="1">
    <location>
        <begin position="111"/>
        <end position="194"/>
    </location>
</feature>
<feature type="compositionally biased region" description="Basic and acidic residues" evidence="1">
    <location>
        <begin position="177"/>
        <end position="188"/>
    </location>
</feature>
<dbReference type="HOGENOM" id="CLU_966464_0_0_1"/>
<evidence type="ECO:0000256" key="1">
    <source>
        <dbReference type="SAM" id="MobiDB-lite"/>
    </source>
</evidence>
<dbReference type="EMBL" id="GG697435">
    <property type="protein sequence ID" value="EFQ36525.1"/>
    <property type="molecule type" value="Genomic_DNA"/>
</dbReference>
<dbReference type="VEuPathDB" id="FungiDB:GLRG_11684"/>
<dbReference type="Proteomes" id="UP000008782">
    <property type="component" value="Unassembled WGS sequence"/>
</dbReference>
<dbReference type="RefSeq" id="XP_008100545.1">
    <property type="nucleotide sequence ID" value="XM_008102354.1"/>
</dbReference>
<dbReference type="AlphaFoldDB" id="E3R087"/>
<accession>E3R087</accession>
<feature type="region of interest" description="Disordered" evidence="1">
    <location>
        <begin position="71"/>
        <end position="93"/>
    </location>
</feature>
<proteinExistence type="predicted"/>
<evidence type="ECO:0000313" key="3">
    <source>
        <dbReference type="Proteomes" id="UP000008782"/>
    </source>
</evidence>